<accession>A0A248U901</accession>
<dbReference type="EMBL" id="CP022603">
    <property type="protein sequence ID" value="ASV83174.1"/>
    <property type="molecule type" value="Genomic_DNA"/>
</dbReference>
<reference evidence="3 4" key="1">
    <citation type="submission" date="2017-07" db="EMBL/GenBank/DDBJ databases">
        <title>Phylogenetic study on the rhizospheric bacterium Ochrobactrum sp. A44.</title>
        <authorList>
            <person name="Krzyzanowska D.M."/>
            <person name="Ossowicki A."/>
            <person name="Rajewska M."/>
            <person name="Maciag T."/>
            <person name="Kaczynski Z."/>
            <person name="Czerwicka M."/>
            <person name="Jafra S."/>
        </authorList>
    </citation>
    <scope>NUCLEOTIDE SEQUENCE [LARGE SCALE GENOMIC DNA]</scope>
    <source>
        <strain evidence="3 4">A44</strain>
    </source>
</reference>
<dbReference type="Proteomes" id="UP000215256">
    <property type="component" value="Chromosome 2"/>
</dbReference>
<dbReference type="GO" id="GO:0003677">
    <property type="term" value="F:DNA binding"/>
    <property type="evidence" value="ECO:0007669"/>
    <property type="project" value="InterPro"/>
</dbReference>
<evidence type="ECO:0000313" key="3">
    <source>
        <dbReference type="EMBL" id="ASV83174.1"/>
    </source>
</evidence>
<dbReference type="InterPro" id="IPR011010">
    <property type="entry name" value="DNA_brk_join_enz"/>
</dbReference>
<evidence type="ECO:0000256" key="1">
    <source>
        <dbReference type="ARBA" id="ARBA00023172"/>
    </source>
</evidence>
<dbReference type="PROSITE" id="PS51898">
    <property type="entry name" value="TYR_RECOMBINASE"/>
    <property type="match status" value="1"/>
</dbReference>
<dbReference type="GO" id="GO:0015074">
    <property type="term" value="P:DNA integration"/>
    <property type="evidence" value="ECO:0007669"/>
    <property type="project" value="InterPro"/>
</dbReference>
<organism evidence="3 4">
    <name type="scientific">Ochrobactrum quorumnocens</name>
    <dbReference type="NCBI Taxonomy" id="271865"/>
    <lineage>
        <taxon>Bacteria</taxon>
        <taxon>Pseudomonadati</taxon>
        <taxon>Pseudomonadota</taxon>
        <taxon>Alphaproteobacteria</taxon>
        <taxon>Hyphomicrobiales</taxon>
        <taxon>Brucellaceae</taxon>
        <taxon>Brucella/Ochrobactrum group</taxon>
        <taxon>Ochrobactrum</taxon>
    </lineage>
</organism>
<dbReference type="Gene3D" id="1.10.443.10">
    <property type="entry name" value="Intergrase catalytic core"/>
    <property type="match status" value="1"/>
</dbReference>
<protein>
    <submittedName>
        <fullName evidence="3">Phage integrase family protein</fullName>
    </submittedName>
</protein>
<evidence type="ECO:0000313" key="4">
    <source>
        <dbReference type="Proteomes" id="UP000215256"/>
    </source>
</evidence>
<gene>
    <name evidence="3" type="ORF">CES85_3952</name>
</gene>
<evidence type="ECO:0000259" key="2">
    <source>
        <dbReference type="PROSITE" id="PS51898"/>
    </source>
</evidence>
<dbReference type="SUPFAM" id="SSF56349">
    <property type="entry name" value="DNA breaking-rejoining enzymes"/>
    <property type="match status" value="1"/>
</dbReference>
<name>A0A248U901_9HYPH</name>
<keyword evidence="1" id="KW-0233">DNA recombination</keyword>
<sequence>MIQQLKSWKGETKYSEPDVFVFTDGKGGFVRHTSFMKRDWKSMIKSAKVEDIGWHAIRHFAISTWIEAGLSPKAVQTLAGHASYAITMNRYEHLFPNLNAVAIYFSHLSQ</sequence>
<feature type="domain" description="Tyr recombinase" evidence="2">
    <location>
        <begin position="1"/>
        <end position="105"/>
    </location>
</feature>
<dbReference type="InterPro" id="IPR002104">
    <property type="entry name" value="Integrase_catalytic"/>
</dbReference>
<dbReference type="Pfam" id="PF00589">
    <property type="entry name" value="Phage_integrase"/>
    <property type="match status" value="1"/>
</dbReference>
<dbReference type="KEGG" id="och:CES85_3952"/>
<proteinExistence type="predicted"/>
<dbReference type="GO" id="GO:0006310">
    <property type="term" value="P:DNA recombination"/>
    <property type="evidence" value="ECO:0007669"/>
    <property type="project" value="UniProtKB-KW"/>
</dbReference>
<dbReference type="InterPro" id="IPR013762">
    <property type="entry name" value="Integrase-like_cat_sf"/>
</dbReference>
<dbReference type="AlphaFoldDB" id="A0A248U901"/>